<dbReference type="Proteomes" id="UP000244810">
    <property type="component" value="Unassembled WGS sequence"/>
</dbReference>
<dbReference type="PANTHER" id="PTHR34203">
    <property type="entry name" value="METHYLTRANSFERASE, FKBM FAMILY PROTEIN"/>
    <property type="match status" value="1"/>
</dbReference>
<dbReference type="AlphaFoldDB" id="A0A2T7UW15"/>
<dbReference type="NCBIfam" id="TIGR01444">
    <property type="entry name" value="fkbM_fam"/>
    <property type="match status" value="1"/>
</dbReference>
<reference evidence="2 3" key="1">
    <citation type="journal article" date="2011" name="Syst. Appl. Microbiol.">
        <title>Defluviimonas denitrificans gen. nov., sp. nov., and Pararhodobacter aggregans gen. nov., sp. nov., non-phototrophic Rhodobacteraceae from the biofilter of a marine aquaculture.</title>
        <authorList>
            <person name="Foesel B.U."/>
            <person name="Drake H.L."/>
            <person name="Schramm A."/>
        </authorList>
    </citation>
    <scope>NUCLEOTIDE SEQUENCE [LARGE SCALE GENOMIC DNA]</scope>
    <source>
        <strain evidence="2 3">D1-19</strain>
    </source>
</reference>
<proteinExistence type="predicted"/>
<dbReference type="EMBL" id="QDDR01000001">
    <property type="protein sequence ID" value="PVE48970.1"/>
    <property type="molecule type" value="Genomic_DNA"/>
</dbReference>
<dbReference type="OrthoDB" id="4104638at2"/>
<dbReference type="Gene3D" id="3.40.50.150">
    <property type="entry name" value="Vaccinia Virus protein VP39"/>
    <property type="match status" value="1"/>
</dbReference>
<dbReference type="SUPFAM" id="SSF53335">
    <property type="entry name" value="S-adenosyl-L-methionine-dependent methyltransferases"/>
    <property type="match status" value="1"/>
</dbReference>
<keyword evidence="3" id="KW-1185">Reference proteome</keyword>
<organism evidence="2 3">
    <name type="scientific">Pararhodobacter aggregans</name>
    <dbReference type="NCBI Taxonomy" id="404875"/>
    <lineage>
        <taxon>Bacteria</taxon>
        <taxon>Pseudomonadati</taxon>
        <taxon>Pseudomonadota</taxon>
        <taxon>Alphaproteobacteria</taxon>
        <taxon>Rhodobacterales</taxon>
        <taxon>Paracoccaceae</taxon>
        <taxon>Pararhodobacter</taxon>
    </lineage>
</organism>
<dbReference type="Pfam" id="PF05050">
    <property type="entry name" value="Methyltransf_21"/>
    <property type="match status" value="1"/>
</dbReference>
<sequence length="271" mass="29545">MTDSFPLPLGLRLKHRVGTSPLAAPANWLRHTAARLKGAGHPELGLLRQEDALIDAVLTRLVKPDWHCLDVGGHLGSVSYRLQQLAPRGHLTIVEASPGKAAQLARRFVGATVHAVAVSDAPGEVSFYENLAQPGFSSLADRSDRGATREIRVPARRIDDLMGEARVDFLKIDVEGFEYPALRGAEALLSRERPVILFEAGALGDSAIDAGLADQLFDYLTAGHGYRIHAAFDLYYDRPAISPELFASYRRYPYLAFNYFALPQGGNGADL</sequence>
<evidence type="ECO:0000259" key="1">
    <source>
        <dbReference type="Pfam" id="PF05050"/>
    </source>
</evidence>
<dbReference type="PANTHER" id="PTHR34203:SF15">
    <property type="entry name" value="SLL1173 PROTEIN"/>
    <property type="match status" value="1"/>
</dbReference>
<name>A0A2T7UW15_9RHOB</name>
<feature type="domain" description="Methyltransferase FkbM" evidence="1">
    <location>
        <begin position="70"/>
        <end position="227"/>
    </location>
</feature>
<accession>A0A2T7UW15</accession>
<dbReference type="InterPro" id="IPR006342">
    <property type="entry name" value="FkbM_mtfrase"/>
</dbReference>
<comment type="caution">
    <text evidence="2">The sequence shown here is derived from an EMBL/GenBank/DDBJ whole genome shotgun (WGS) entry which is preliminary data.</text>
</comment>
<dbReference type="InterPro" id="IPR029063">
    <property type="entry name" value="SAM-dependent_MTases_sf"/>
</dbReference>
<evidence type="ECO:0000313" key="3">
    <source>
        <dbReference type="Proteomes" id="UP000244810"/>
    </source>
</evidence>
<protein>
    <recommendedName>
        <fullName evidence="1">Methyltransferase FkbM domain-containing protein</fullName>
    </recommendedName>
</protein>
<evidence type="ECO:0000313" key="2">
    <source>
        <dbReference type="EMBL" id="PVE48970.1"/>
    </source>
</evidence>
<dbReference type="InterPro" id="IPR052514">
    <property type="entry name" value="SAM-dependent_MTase"/>
</dbReference>
<dbReference type="RefSeq" id="WP_107749476.1">
    <property type="nucleotide sequence ID" value="NZ_QBKF01000001.1"/>
</dbReference>
<gene>
    <name evidence="2" type="ORF">DDE23_00755</name>
</gene>